<evidence type="ECO:0000313" key="7">
    <source>
        <dbReference type="Proteomes" id="UP001165160"/>
    </source>
</evidence>
<dbReference type="InterPro" id="IPR002048">
    <property type="entry name" value="EF_hand_dom"/>
</dbReference>
<dbReference type="EMBL" id="BRXX01000321">
    <property type="protein sequence ID" value="GMI04777.1"/>
    <property type="molecule type" value="Genomic_DNA"/>
</dbReference>
<dbReference type="InterPro" id="IPR018247">
    <property type="entry name" value="EF_Hand_1_Ca_BS"/>
</dbReference>
<reference evidence="7" key="1">
    <citation type="journal article" date="2023" name="Commun. Biol.">
        <title>Genome analysis of Parmales, the sister group of diatoms, reveals the evolutionary specialization of diatoms from phago-mixotrophs to photoautotrophs.</title>
        <authorList>
            <person name="Ban H."/>
            <person name="Sato S."/>
            <person name="Yoshikawa S."/>
            <person name="Yamada K."/>
            <person name="Nakamura Y."/>
            <person name="Ichinomiya M."/>
            <person name="Sato N."/>
            <person name="Blanc-Mathieu R."/>
            <person name="Endo H."/>
            <person name="Kuwata A."/>
            <person name="Ogata H."/>
        </authorList>
    </citation>
    <scope>NUCLEOTIDE SEQUENCE [LARGE SCALE GENOMIC DNA]</scope>
    <source>
        <strain evidence="7">NIES 3699</strain>
    </source>
</reference>
<keyword evidence="4" id="KW-0106">Calcium</keyword>
<proteinExistence type="inferred from homology"/>
<protein>
    <recommendedName>
        <fullName evidence="2">Calmodulin</fullName>
    </recommendedName>
</protein>
<evidence type="ECO:0000256" key="3">
    <source>
        <dbReference type="ARBA" id="ARBA00022737"/>
    </source>
</evidence>
<keyword evidence="7" id="KW-1185">Reference proteome</keyword>
<dbReference type="GO" id="GO:0005509">
    <property type="term" value="F:calcium ion binding"/>
    <property type="evidence" value="ECO:0007669"/>
    <property type="project" value="InterPro"/>
</dbReference>
<dbReference type="Proteomes" id="UP001165160">
    <property type="component" value="Unassembled WGS sequence"/>
</dbReference>
<dbReference type="FunFam" id="1.10.238.10:FF:000178">
    <property type="entry name" value="Calmodulin-2 A"/>
    <property type="match status" value="1"/>
</dbReference>
<feature type="domain" description="EF-hand" evidence="5">
    <location>
        <begin position="88"/>
        <end position="123"/>
    </location>
</feature>
<dbReference type="PROSITE" id="PS00018">
    <property type="entry name" value="EF_HAND_1"/>
    <property type="match status" value="2"/>
</dbReference>
<dbReference type="GO" id="GO:0016460">
    <property type="term" value="C:myosin II complex"/>
    <property type="evidence" value="ECO:0007669"/>
    <property type="project" value="TreeGrafter"/>
</dbReference>
<feature type="domain" description="EF-hand" evidence="5">
    <location>
        <begin position="13"/>
        <end position="48"/>
    </location>
</feature>
<evidence type="ECO:0000313" key="6">
    <source>
        <dbReference type="EMBL" id="GMI04777.1"/>
    </source>
</evidence>
<dbReference type="AlphaFoldDB" id="A0A9W7CDV0"/>
<evidence type="ECO:0000256" key="1">
    <source>
        <dbReference type="ARBA" id="ARBA00005253"/>
    </source>
</evidence>
<comment type="similarity">
    <text evidence="1">Belongs to the centrin family.</text>
</comment>
<comment type="caution">
    <text evidence="6">The sequence shown here is derived from an EMBL/GenBank/DDBJ whole genome shotgun (WGS) entry which is preliminary data.</text>
</comment>
<dbReference type="CDD" id="cd00051">
    <property type="entry name" value="EFh"/>
    <property type="match status" value="1"/>
</dbReference>
<name>A0A9W7CDV0_9STRA</name>
<feature type="domain" description="EF-hand" evidence="5">
    <location>
        <begin position="49"/>
        <end position="84"/>
    </location>
</feature>
<dbReference type="Pfam" id="PF13499">
    <property type="entry name" value="EF-hand_7"/>
    <property type="match status" value="1"/>
</dbReference>
<evidence type="ECO:0000259" key="5">
    <source>
        <dbReference type="PROSITE" id="PS50222"/>
    </source>
</evidence>
<evidence type="ECO:0000256" key="4">
    <source>
        <dbReference type="ARBA" id="ARBA00022837"/>
    </source>
</evidence>
<accession>A0A9W7CDV0</accession>
<sequence>MSTLNPLEFFSSMEISEFKEIFDLFDKDSGGSIDTEELRPLLSTLGKRPTDSELSQLVTEVDTDGSGEIDFDEFLLLLIYLQEDSSTPDESLLRNYFDRIDVESKGFISLEDIESLFTGLSNMGSIFLDPLEKDPDASIIDRAVKWDDYYNRILMGVAHGIKSNENLPQSKTEIDFNKFCELVKMLEM</sequence>
<keyword evidence="3" id="KW-0677">Repeat</keyword>
<gene>
    <name evidence="6" type="ORF">TrVE_jg9398</name>
</gene>
<dbReference type="PROSITE" id="PS50222">
    <property type="entry name" value="EF_HAND_2"/>
    <property type="match status" value="3"/>
</dbReference>
<dbReference type="PANTHER" id="PTHR23048">
    <property type="entry name" value="MYOSIN LIGHT CHAIN 1, 3"/>
    <property type="match status" value="1"/>
</dbReference>
<dbReference type="InterPro" id="IPR050230">
    <property type="entry name" value="CALM/Myosin/TropC-like"/>
</dbReference>
<dbReference type="PANTHER" id="PTHR23048:SF0">
    <property type="entry name" value="CALMODULIN LIKE 3"/>
    <property type="match status" value="1"/>
</dbReference>
<dbReference type="SMART" id="SM00054">
    <property type="entry name" value="EFh"/>
    <property type="match status" value="3"/>
</dbReference>
<evidence type="ECO:0000256" key="2">
    <source>
        <dbReference type="ARBA" id="ARBA00020786"/>
    </source>
</evidence>
<dbReference type="SUPFAM" id="SSF47473">
    <property type="entry name" value="EF-hand"/>
    <property type="match status" value="1"/>
</dbReference>
<dbReference type="InterPro" id="IPR011992">
    <property type="entry name" value="EF-hand-dom_pair"/>
</dbReference>
<dbReference type="Gene3D" id="1.10.238.10">
    <property type="entry name" value="EF-hand"/>
    <property type="match status" value="1"/>
</dbReference>
<organism evidence="6 7">
    <name type="scientific">Triparma verrucosa</name>
    <dbReference type="NCBI Taxonomy" id="1606542"/>
    <lineage>
        <taxon>Eukaryota</taxon>
        <taxon>Sar</taxon>
        <taxon>Stramenopiles</taxon>
        <taxon>Ochrophyta</taxon>
        <taxon>Bolidophyceae</taxon>
        <taxon>Parmales</taxon>
        <taxon>Triparmaceae</taxon>
        <taxon>Triparma</taxon>
    </lineage>
</organism>